<dbReference type="SUPFAM" id="SSF53756">
    <property type="entry name" value="UDP-Glycosyltransferase/glycogen phosphorylase"/>
    <property type="match status" value="1"/>
</dbReference>
<gene>
    <name evidence="2" type="ordered locus">SL003B_2539</name>
</gene>
<dbReference type="KEGG" id="pgv:SL003B_2539"/>
<dbReference type="CDD" id="cd03809">
    <property type="entry name" value="GT4_MtfB-like"/>
    <property type="match status" value="1"/>
</dbReference>
<evidence type="ECO:0000313" key="2">
    <source>
        <dbReference type="EMBL" id="ADZ70963.1"/>
    </source>
</evidence>
<dbReference type="InterPro" id="IPR001296">
    <property type="entry name" value="Glyco_trans_1"/>
</dbReference>
<dbReference type="EMBL" id="CP002568">
    <property type="protein sequence ID" value="ADZ70963.1"/>
    <property type="molecule type" value="Genomic_DNA"/>
</dbReference>
<accession>F2J3D8</accession>
<dbReference type="PANTHER" id="PTHR46401">
    <property type="entry name" value="GLYCOSYLTRANSFERASE WBBK-RELATED"/>
    <property type="match status" value="1"/>
</dbReference>
<dbReference type="STRING" id="991905.SL003B_2539"/>
<sequence length="434" mass="47458">MTLAVILDITRLMSRGLRASPTGIDRVELAYLDHLLERADIDLRFVKATRFGVRLLDRRVGEAVLARTVASWGLQARASSAGYRRALAFVHADTEGWDGAQASEPRVEADVSVLRAAASYVGEAMSALVSSAAVSPAAVYINVAHSNLGAPALRHWLERTGVRSVFLVHDLIPITHPEYCRPGHADLHRQRMETVALHGAVVIANSAMTRDVFLEFCRRSGLPQPRTVVGLLGIEPVFRSPEALPLFRASDPYFVVLGTIEPRKNHLLLLQIWRDMVERDSAGTPRLIVIGRRGWENENILDFLERCAALKDHVMEASGLTDVEIAALMRNARGVLVPSFVEGFSLPVVEAEAVGVPVLASDIPVHREVGGPHTQFLSPLDGLGWQEAIEQLAACKPELGPGGEVLADKAWPGHFEVLDRLLAEFGRRARPPSV</sequence>
<dbReference type="Pfam" id="PF00534">
    <property type="entry name" value="Glycos_transf_1"/>
    <property type="match status" value="1"/>
</dbReference>
<dbReference type="AlphaFoldDB" id="F2J3D8"/>
<feature type="domain" description="Glycosyl transferase family 1" evidence="1">
    <location>
        <begin position="249"/>
        <end position="371"/>
    </location>
</feature>
<evidence type="ECO:0000313" key="3">
    <source>
        <dbReference type="Proteomes" id="UP000008130"/>
    </source>
</evidence>
<dbReference type="GO" id="GO:0016757">
    <property type="term" value="F:glycosyltransferase activity"/>
    <property type="evidence" value="ECO:0007669"/>
    <property type="project" value="InterPro"/>
</dbReference>
<dbReference type="RefSeq" id="WP_013653277.1">
    <property type="nucleotide sequence ID" value="NC_015259.1"/>
</dbReference>
<dbReference type="Proteomes" id="UP000008130">
    <property type="component" value="Chromosome"/>
</dbReference>
<reference evidence="2 3" key="1">
    <citation type="journal article" date="2011" name="J. Bacteriol.">
        <title>Complete genome sequence of Polymorphum gilvum SL003B-26A1T, a crude oil-degrading bacterium from oil-polluted saline soil.</title>
        <authorList>
            <person name="Li S.G."/>
            <person name="Tang Y.Q."/>
            <person name="Nie Y."/>
            <person name="Cai M."/>
            <person name="Wu X.L."/>
        </authorList>
    </citation>
    <scope>NUCLEOTIDE SEQUENCE [LARGE SCALE GENOMIC DNA]</scope>
    <source>
        <strain evidence="3">LMG 25793 / CGMCC 1.9160 / SL003B-26A1</strain>
    </source>
</reference>
<dbReference type="PANTHER" id="PTHR46401:SF9">
    <property type="entry name" value="MANNOSYLTRANSFERASE A"/>
    <property type="match status" value="1"/>
</dbReference>
<evidence type="ECO:0000259" key="1">
    <source>
        <dbReference type="Pfam" id="PF00534"/>
    </source>
</evidence>
<protein>
    <submittedName>
        <fullName evidence="2">Glycosyl transferase group 1</fullName>
    </submittedName>
</protein>
<dbReference type="Gene3D" id="3.40.50.2000">
    <property type="entry name" value="Glycogen Phosphorylase B"/>
    <property type="match status" value="1"/>
</dbReference>
<dbReference type="eggNOG" id="COG0438">
    <property type="taxonomic scope" value="Bacteria"/>
</dbReference>
<organism evidence="2 3">
    <name type="scientific">Polymorphum gilvum (strain LMG 25793 / CGMCC 1.9160 / SL003B-26A1)</name>
    <dbReference type="NCBI Taxonomy" id="991905"/>
    <lineage>
        <taxon>Bacteria</taxon>
        <taxon>Pseudomonadati</taxon>
        <taxon>Pseudomonadota</taxon>
        <taxon>Alphaproteobacteria</taxon>
        <taxon>Rhodobacterales</taxon>
        <taxon>Paracoccaceae</taxon>
        <taxon>Polymorphum</taxon>
    </lineage>
</organism>
<dbReference type="OrthoDB" id="9790710at2"/>
<name>F2J3D8_POLGS</name>
<proteinExistence type="predicted"/>
<keyword evidence="2" id="KW-0808">Transferase</keyword>
<keyword evidence="3" id="KW-1185">Reference proteome</keyword>
<dbReference type="HOGENOM" id="CLU_009583_34_0_5"/>